<accession>A0ABU0JZK7</accession>
<dbReference type="PANTHER" id="PTHR43798">
    <property type="entry name" value="MONOACYLGLYCEROL LIPASE"/>
    <property type="match status" value="1"/>
</dbReference>
<evidence type="ECO:0000259" key="2">
    <source>
        <dbReference type="Pfam" id="PF00561"/>
    </source>
</evidence>
<dbReference type="InterPro" id="IPR029058">
    <property type="entry name" value="AB_hydrolase_fold"/>
</dbReference>
<comment type="caution">
    <text evidence="3">The sequence shown here is derived from an EMBL/GenBank/DDBJ whole genome shotgun (WGS) entry which is preliminary data.</text>
</comment>
<dbReference type="Proteomes" id="UP001226720">
    <property type="component" value="Unassembled WGS sequence"/>
</dbReference>
<dbReference type="RefSeq" id="WP_301550851.1">
    <property type="nucleotide sequence ID" value="NZ_JAQRMZ010000002.1"/>
</dbReference>
<dbReference type="PANTHER" id="PTHR43798:SF31">
    <property type="entry name" value="AB HYDROLASE SUPERFAMILY PROTEIN YCLE"/>
    <property type="match status" value="1"/>
</dbReference>
<dbReference type="GO" id="GO:0004177">
    <property type="term" value="F:aminopeptidase activity"/>
    <property type="evidence" value="ECO:0007669"/>
    <property type="project" value="UniProtKB-KW"/>
</dbReference>
<proteinExistence type="predicted"/>
<protein>
    <submittedName>
        <fullName evidence="3">Proline iminopeptidase</fullName>
        <ecNumber evidence="3">3.4.11.5</ecNumber>
    </submittedName>
</protein>
<dbReference type="InterPro" id="IPR000073">
    <property type="entry name" value="AB_hydrolase_1"/>
</dbReference>
<feature type="domain" description="AB hydrolase-1" evidence="2">
    <location>
        <begin position="55"/>
        <end position="273"/>
    </location>
</feature>
<sequence>MGIGEDEKVTWNQNFVETDRGTFEVYTKGEGPPLCVTHLYSEFNESGDYFADIFSKTHTVYLVNLREAGRSDCAKAPHELFMIETVFDLESIRVALQISKWVFAGHSTGGMLACVYGIHASSSLNALIAVGAAAREYGSSSPACIYHKEHPDYYIMQGYIEALKDPSLDYEQRQFISTERTKLSLYKPEQYENYFDKSIHKKMAATRMNFFAREILQFDVTKQLHQVTAPTLILCGKHDVQCPVVFSEEMAKEIPKAQLAIFNESNHYPFLEEEQGFMKVIDEFMDKVNGLFPNQA</sequence>
<keyword evidence="3" id="KW-0645">Protease</keyword>
<evidence type="ECO:0000256" key="1">
    <source>
        <dbReference type="ARBA" id="ARBA00022801"/>
    </source>
</evidence>
<evidence type="ECO:0000313" key="3">
    <source>
        <dbReference type="EMBL" id="MDQ0481676.1"/>
    </source>
</evidence>
<name>A0ABU0JZK7_9BACL</name>
<dbReference type="Pfam" id="PF00561">
    <property type="entry name" value="Abhydrolase_1"/>
    <property type="match status" value="1"/>
</dbReference>
<dbReference type="SUPFAM" id="SSF53474">
    <property type="entry name" value="alpha/beta-Hydrolases"/>
    <property type="match status" value="1"/>
</dbReference>
<organism evidence="3 4">
    <name type="scientific">Guptibacillus hwajinpoensis</name>
    <dbReference type="NCBI Taxonomy" id="208199"/>
    <lineage>
        <taxon>Bacteria</taxon>
        <taxon>Bacillati</taxon>
        <taxon>Bacillota</taxon>
        <taxon>Bacilli</taxon>
        <taxon>Bacillales</taxon>
        <taxon>Guptibacillaceae</taxon>
        <taxon>Guptibacillus</taxon>
    </lineage>
</organism>
<keyword evidence="4" id="KW-1185">Reference proteome</keyword>
<evidence type="ECO:0000313" key="4">
    <source>
        <dbReference type="Proteomes" id="UP001226720"/>
    </source>
</evidence>
<dbReference type="EMBL" id="JAUSWM010000001">
    <property type="protein sequence ID" value="MDQ0481676.1"/>
    <property type="molecule type" value="Genomic_DNA"/>
</dbReference>
<reference evidence="3" key="1">
    <citation type="submission" date="2023-07" db="EMBL/GenBank/DDBJ databases">
        <title>Genomic Encyclopedia of Type Strains, Phase IV (KMG-IV): sequencing the most valuable type-strain genomes for metagenomic binning, comparative biology and taxonomic classification.</title>
        <authorList>
            <person name="Goeker M."/>
        </authorList>
    </citation>
    <scope>NUCLEOTIDE SEQUENCE [LARGE SCALE GENOMIC DNA]</scope>
    <source>
        <strain evidence="3">JSM 076093</strain>
    </source>
</reference>
<keyword evidence="3" id="KW-0031">Aminopeptidase</keyword>
<dbReference type="InterPro" id="IPR050266">
    <property type="entry name" value="AB_hydrolase_sf"/>
</dbReference>
<gene>
    <name evidence="3" type="ORF">QO000_000629</name>
</gene>
<dbReference type="Gene3D" id="3.40.50.1820">
    <property type="entry name" value="alpha/beta hydrolase"/>
    <property type="match status" value="1"/>
</dbReference>
<dbReference type="GeneID" id="301326175"/>
<keyword evidence="1 3" id="KW-0378">Hydrolase</keyword>
<dbReference type="EC" id="3.4.11.5" evidence="3"/>